<dbReference type="Proteomes" id="UP000886998">
    <property type="component" value="Unassembled WGS sequence"/>
</dbReference>
<reference evidence="1" key="1">
    <citation type="submission" date="2020-08" db="EMBL/GenBank/DDBJ databases">
        <title>Multicomponent nature underlies the extraordinary mechanical properties of spider dragline silk.</title>
        <authorList>
            <person name="Kono N."/>
            <person name="Nakamura H."/>
            <person name="Mori M."/>
            <person name="Yoshida Y."/>
            <person name="Ohtoshi R."/>
            <person name="Malay A.D."/>
            <person name="Moran D.A.P."/>
            <person name="Tomita M."/>
            <person name="Numata K."/>
            <person name="Arakawa K."/>
        </authorList>
    </citation>
    <scope>NUCLEOTIDE SEQUENCE</scope>
</reference>
<name>A0A8X7C7M3_9ARAC</name>
<protein>
    <submittedName>
        <fullName evidence="1">Uncharacterized protein</fullName>
    </submittedName>
</protein>
<organism evidence="1 2">
    <name type="scientific">Trichonephila inaurata madagascariensis</name>
    <dbReference type="NCBI Taxonomy" id="2747483"/>
    <lineage>
        <taxon>Eukaryota</taxon>
        <taxon>Metazoa</taxon>
        <taxon>Ecdysozoa</taxon>
        <taxon>Arthropoda</taxon>
        <taxon>Chelicerata</taxon>
        <taxon>Arachnida</taxon>
        <taxon>Araneae</taxon>
        <taxon>Araneomorphae</taxon>
        <taxon>Entelegynae</taxon>
        <taxon>Araneoidea</taxon>
        <taxon>Nephilidae</taxon>
        <taxon>Trichonephila</taxon>
        <taxon>Trichonephila inaurata</taxon>
    </lineage>
</organism>
<sequence length="178" mass="19820">MCAGAESSADDVRSGRGVVSSRAAITVRSIEIHPSSGDSLASPVPRLLVGFGNLTENRIKLKMSKMAFLGSSRKDDLKMLATELGLAPSDNLKIELKDLITNSDRYDEEFVKDVLSVIVEERTATEKQKAMVVVQQREKEFELEKMKILLEMQKLSQAPVVSQQCTIPFWPELHTTIR</sequence>
<gene>
    <name evidence="1" type="primary">NCL1_48857</name>
    <name evidence="1" type="ORF">TNIN_307471</name>
</gene>
<keyword evidence="2" id="KW-1185">Reference proteome</keyword>
<proteinExistence type="predicted"/>
<evidence type="ECO:0000313" key="2">
    <source>
        <dbReference type="Proteomes" id="UP000886998"/>
    </source>
</evidence>
<dbReference type="OrthoDB" id="6155671at2759"/>
<dbReference type="EMBL" id="BMAV01010937">
    <property type="protein sequence ID" value="GFY56387.1"/>
    <property type="molecule type" value="Genomic_DNA"/>
</dbReference>
<accession>A0A8X7C7M3</accession>
<evidence type="ECO:0000313" key="1">
    <source>
        <dbReference type="EMBL" id="GFY56387.1"/>
    </source>
</evidence>
<comment type="caution">
    <text evidence="1">The sequence shown here is derived from an EMBL/GenBank/DDBJ whole genome shotgun (WGS) entry which is preliminary data.</text>
</comment>
<dbReference type="AlphaFoldDB" id="A0A8X7C7M3"/>